<protein>
    <submittedName>
        <fullName evidence="3">Transposase</fullName>
    </submittedName>
</protein>
<proteinExistence type="predicted"/>
<feature type="compositionally biased region" description="Basic residues" evidence="1">
    <location>
        <begin position="31"/>
        <end position="46"/>
    </location>
</feature>
<gene>
    <name evidence="3" type="ORF">JQ619_24455</name>
</gene>
<sequence>MLRQRSLCCRQSSCLISLARARALAANSRRTASRRHQSCHARRHGRQSAIDDRTTRHAGYGMSQTCRAMVECIFGWGKQHGTMRKTKHSGRERVLGDFLLNLIGYNLIRIPKLIAA</sequence>
<organism evidence="3 4">
    <name type="scientific">Bradyrhizobium denitrificans</name>
    <dbReference type="NCBI Taxonomy" id="2734912"/>
    <lineage>
        <taxon>Bacteria</taxon>
        <taxon>Pseudomonadati</taxon>
        <taxon>Pseudomonadota</taxon>
        <taxon>Alphaproteobacteria</taxon>
        <taxon>Hyphomicrobiales</taxon>
        <taxon>Nitrobacteraceae</taxon>
        <taxon>Bradyrhizobium</taxon>
    </lineage>
</organism>
<comment type="caution">
    <text evidence="3">The sequence shown here is derived from an EMBL/GenBank/DDBJ whole genome shotgun (WGS) entry which is preliminary data.</text>
</comment>
<keyword evidence="4" id="KW-1185">Reference proteome</keyword>
<feature type="domain" description="Transposase DDE" evidence="2">
    <location>
        <begin position="31"/>
        <end position="110"/>
    </location>
</feature>
<feature type="region of interest" description="Disordered" evidence="1">
    <location>
        <begin position="27"/>
        <end position="48"/>
    </location>
</feature>
<dbReference type="Pfam" id="PF13751">
    <property type="entry name" value="DDE_Tnp_1_6"/>
    <property type="match status" value="1"/>
</dbReference>
<accession>A0ABS5GCF9</accession>
<reference evidence="4" key="1">
    <citation type="journal article" date="2021" name="ISME J.">
        <title>Evolutionary origin and ecological implication of a unique nif island in free-living Bradyrhizobium lineages.</title>
        <authorList>
            <person name="Tao J."/>
        </authorList>
    </citation>
    <scope>NUCLEOTIDE SEQUENCE [LARGE SCALE GENOMIC DNA]</scope>
    <source>
        <strain evidence="4">SZCCT0094</strain>
    </source>
</reference>
<evidence type="ECO:0000313" key="3">
    <source>
        <dbReference type="EMBL" id="MBR1138923.1"/>
    </source>
</evidence>
<evidence type="ECO:0000256" key="1">
    <source>
        <dbReference type="SAM" id="MobiDB-lite"/>
    </source>
</evidence>
<evidence type="ECO:0000313" key="4">
    <source>
        <dbReference type="Proteomes" id="UP001314635"/>
    </source>
</evidence>
<dbReference type="RefSeq" id="WP_172244042.1">
    <property type="nucleotide sequence ID" value="NZ_JABFDP010000060.1"/>
</dbReference>
<evidence type="ECO:0000259" key="2">
    <source>
        <dbReference type="Pfam" id="PF13751"/>
    </source>
</evidence>
<name>A0ABS5GCF9_9BRAD</name>
<dbReference type="EMBL" id="JAFCLK010000025">
    <property type="protein sequence ID" value="MBR1138923.1"/>
    <property type="molecule type" value="Genomic_DNA"/>
</dbReference>
<dbReference type="Proteomes" id="UP001314635">
    <property type="component" value="Unassembled WGS sequence"/>
</dbReference>
<dbReference type="InterPro" id="IPR025668">
    <property type="entry name" value="Tnp_DDE_dom"/>
</dbReference>